<evidence type="ECO:0008006" key="3">
    <source>
        <dbReference type="Google" id="ProtNLM"/>
    </source>
</evidence>
<evidence type="ECO:0000313" key="2">
    <source>
        <dbReference type="Proteomes" id="UP000325797"/>
    </source>
</evidence>
<name>A0A5J6N2I1_9PROT</name>
<dbReference type="Gene3D" id="3.40.50.2000">
    <property type="entry name" value="Glycogen Phosphorylase B"/>
    <property type="match status" value="1"/>
</dbReference>
<dbReference type="OrthoDB" id="8433393at2"/>
<keyword evidence="2" id="KW-1185">Reference proteome</keyword>
<dbReference type="KEGG" id="hadh:FRZ61_38580"/>
<protein>
    <recommendedName>
        <fullName evidence="3">Glycosyl transferase family 1 domain-containing protein</fullName>
    </recommendedName>
</protein>
<accession>A0A5J6N2I1</accession>
<dbReference type="RefSeq" id="WP_151119243.1">
    <property type="nucleotide sequence ID" value="NZ_CP042582.1"/>
</dbReference>
<organism evidence="1 2">
    <name type="scientific">Hypericibacter adhaerens</name>
    <dbReference type="NCBI Taxonomy" id="2602016"/>
    <lineage>
        <taxon>Bacteria</taxon>
        <taxon>Pseudomonadati</taxon>
        <taxon>Pseudomonadota</taxon>
        <taxon>Alphaproteobacteria</taxon>
        <taxon>Rhodospirillales</taxon>
        <taxon>Dongiaceae</taxon>
        <taxon>Hypericibacter</taxon>
    </lineage>
</organism>
<dbReference type="SUPFAM" id="SSF53756">
    <property type="entry name" value="UDP-Glycosyltransferase/glycogen phosphorylase"/>
    <property type="match status" value="1"/>
</dbReference>
<proteinExistence type="predicted"/>
<dbReference type="Proteomes" id="UP000325797">
    <property type="component" value="Chromosome"/>
</dbReference>
<dbReference type="CDD" id="cd01635">
    <property type="entry name" value="Glycosyltransferase_GTB-type"/>
    <property type="match status" value="1"/>
</dbReference>
<gene>
    <name evidence="1" type="ORF">FRZ61_38580</name>
</gene>
<dbReference type="EMBL" id="CP042582">
    <property type="protein sequence ID" value="QEX23919.1"/>
    <property type="molecule type" value="Genomic_DNA"/>
</dbReference>
<dbReference type="AlphaFoldDB" id="A0A5J6N2I1"/>
<evidence type="ECO:0000313" key="1">
    <source>
        <dbReference type="EMBL" id="QEX23919.1"/>
    </source>
</evidence>
<reference evidence="1 2" key="1">
    <citation type="submission" date="2019-08" db="EMBL/GenBank/DDBJ databases">
        <title>Hyperibacter terrae gen. nov., sp. nov. and Hyperibacter viscosus sp. nov., two new members in the family Rhodospirillaceae isolated from the rhizosphere of Hypericum perforatum.</title>
        <authorList>
            <person name="Noviana Z."/>
        </authorList>
    </citation>
    <scope>NUCLEOTIDE SEQUENCE [LARGE SCALE GENOMIC DNA]</scope>
    <source>
        <strain evidence="1 2">R5959</strain>
    </source>
</reference>
<sequence>MSPADTRSGPRIALLDSGLSRLMGHHSHFGQGLAQLCAREGVSLTTFSAKSVEAKLAPRLGGPVAVFARSLYQPLGNGDIYDRDWNDFRTGRQLYAADLDQSGLEMQASDLIWIPTARPREIAGLAEWLLKRERDHRPRVALGFHRLLRPLAPGSAEGLTHRLATDRLAEAVGRDRIFPYATNHRLAQRLAGAMNLGIYLAPLPHFYGALASPASPPALPPGDGPLLVIFGDPDARKNGVPLAGIVREALRQRPDLRFVIQVRAEADPGLLELEKLRPLKLVEGWLEEDAFVALIRAADLLLLPYRRERYADTISGPFAFAAAHERPAIVPAGTWMAERIARKQAAGVAYKRDAALIDALMLAADRMTKLKAQAAALAPRWRVWDAEALFRLVRQWSLGQGTGKLRRVDPKPPPGPR</sequence>